<proteinExistence type="predicted"/>
<gene>
    <name evidence="2" type="ORF">PCASD_09414</name>
</gene>
<organism evidence="2 3">
    <name type="scientific">Puccinia coronata f. sp. avenae</name>
    <dbReference type="NCBI Taxonomy" id="200324"/>
    <lineage>
        <taxon>Eukaryota</taxon>
        <taxon>Fungi</taxon>
        <taxon>Dikarya</taxon>
        <taxon>Basidiomycota</taxon>
        <taxon>Pucciniomycotina</taxon>
        <taxon>Pucciniomycetes</taxon>
        <taxon>Pucciniales</taxon>
        <taxon>Pucciniaceae</taxon>
        <taxon>Puccinia</taxon>
    </lineage>
</organism>
<evidence type="ECO:0000256" key="1">
    <source>
        <dbReference type="SAM" id="MobiDB-lite"/>
    </source>
</evidence>
<sequence>MVSTNLSSDRYLLHFSPADSSLRRKQHVSCLGAKYGSMPPGVWVPPAPGVVDYVTLGFVIPYGPLNPSVDRTSLHVSRESTGCTGGLNGRPAAVGTRGALRT</sequence>
<protein>
    <submittedName>
        <fullName evidence="2">Uncharacterized protein</fullName>
    </submittedName>
</protein>
<dbReference type="AlphaFoldDB" id="A0A2N5UHP9"/>
<dbReference type="Proteomes" id="UP000235392">
    <property type="component" value="Unassembled WGS sequence"/>
</dbReference>
<accession>A0A2N5UHP9</accession>
<name>A0A2N5UHP9_9BASI</name>
<evidence type="ECO:0000313" key="3">
    <source>
        <dbReference type="Proteomes" id="UP000235392"/>
    </source>
</evidence>
<feature type="region of interest" description="Disordered" evidence="1">
    <location>
        <begin position="79"/>
        <end position="102"/>
    </location>
</feature>
<dbReference type="EMBL" id="PGCI01000145">
    <property type="protein sequence ID" value="PLW37263.1"/>
    <property type="molecule type" value="Genomic_DNA"/>
</dbReference>
<evidence type="ECO:0000313" key="2">
    <source>
        <dbReference type="EMBL" id="PLW37263.1"/>
    </source>
</evidence>
<comment type="caution">
    <text evidence="2">The sequence shown here is derived from an EMBL/GenBank/DDBJ whole genome shotgun (WGS) entry which is preliminary data.</text>
</comment>
<reference evidence="2 3" key="1">
    <citation type="submission" date="2017-11" db="EMBL/GenBank/DDBJ databases">
        <title>De novo assembly and phasing of dikaryotic genomes from two isolates of Puccinia coronata f. sp. avenae, the causal agent of oat crown rust.</title>
        <authorList>
            <person name="Miller M.E."/>
            <person name="Zhang Y."/>
            <person name="Omidvar V."/>
            <person name="Sperschneider J."/>
            <person name="Schwessinger B."/>
            <person name="Raley C."/>
            <person name="Palmer J.M."/>
            <person name="Garnica D."/>
            <person name="Upadhyaya N."/>
            <person name="Rathjen J."/>
            <person name="Taylor J.M."/>
            <person name="Park R.F."/>
            <person name="Dodds P.N."/>
            <person name="Hirsch C.D."/>
            <person name="Kianian S.F."/>
            <person name="Figueroa M."/>
        </authorList>
    </citation>
    <scope>NUCLEOTIDE SEQUENCE [LARGE SCALE GENOMIC DNA]</scope>
    <source>
        <strain evidence="2">12SD80</strain>
    </source>
</reference>